<reference evidence="2" key="2">
    <citation type="submission" date="2015-08" db="UniProtKB">
        <authorList>
            <consortium name="WormBaseParasite"/>
        </authorList>
    </citation>
    <scope>IDENTIFICATION</scope>
</reference>
<name>A0A0K0G687_STRVS</name>
<keyword evidence="1" id="KW-1185">Reference proteome</keyword>
<dbReference type="Proteomes" id="UP000035680">
    <property type="component" value="Unassembled WGS sequence"/>
</dbReference>
<evidence type="ECO:0000313" key="1">
    <source>
        <dbReference type="Proteomes" id="UP000035680"/>
    </source>
</evidence>
<evidence type="ECO:0000313" key="2">
    <source>
        <dbReference type="WBParaSite" id="SVE_2027000.1"/>
    </source>
</evidence>
<accession>A0A0K0G687</accession>
<dbReference type="AlphaFoldDB" id="A0A0K0G687"/>
<protein>
    <submittedName>
        <fullName evidence="2">Uncharacterized protein</fullName>
    </submittedName>
</protein>
<organism evidence="1 2">
    <name type="scientific">Strongyloides venezuelensis</name>
    <name type="common">Threadworm</name>
    <dbReference type="NCBI Taxonomy" id="75913"/>
    <lineage>
        <taxon>Eukaryota</taxon>
        <taxon>Metazoa</taxon>
        <taxon>Ecdysozoa</taxon>
        <taxon>Nematoda</taxon>
        <taxon>Chromadorea</taxon>
        <taxon>Rhabditida</taxon>
        <taxon>Tylenchina</taxon>
        <taxon>Panagrolaimomorpha</taxon>
        <taxon>Strongyloidoidea</taxon>
        <taxon>Strongyloididae</taxon>
        <taxon>Strongyloides</taxon>
    </lineage>
</organism>
<sequence>MDLVSLSDQFKFPILKELDRENLNNLKLVYKDLFFTVVKNTEKLDRPKVEFGDDREYEIFVKDKTITEIKSLSLKTSQVVK</sequence>
<reference evidence="1" key="1">
    <citation type="submission" date="2014-07" db="EMBL/GenBank/DDBJ databases">
        <authorList>
            <person name="Martin A.A"/>
            <person name="De Silva N."/>
        </authorList>
    </citation>
    <scope>NUCLEOTIDE SEQUENCE</scope>
</reference>
<proteinExistence type="predicted"/>
<dbReference type="WBParaSite" id="SVE_2027000.1">
    <property type="protein sequence ID" value="SVE_2027000.1"/>
    <property type="gene ID" value="SVE_2027000"/>
</dbReference>